<evidence type="ECO:0000313" key="3">
    <source>
        <dbReference type="Proteomes" id="UP001162175"/>
    </source>
</evidence>
<keyword evidence="1" id="KW-0812">Transmembrane</keyword>
<comment type="caution">
    <text evidence="2">The sequence shown here is derived from an EMBL/GenBank/DDBJ whole genome shotgun (WGS) entry which is preliminary data.</text>
</comment>
<organism evidence="2 3">
    <name type="scientific">Mycoplasmopsis arginini</name>
    <name type="common">Mycoplasma arginini</name>
    <dbReference type="NCBI Taxonomy" id="2094"/>
    <lineage>
        <taxon>Bacteria</taxon>
        <taxon>Bacillati</taxon>
        <taxon>Mycoplasmatota</taxon>
        <taxon>Mycoplasmoidales</taxon>
        <taxon>Metamycoplasmataceae</taxon>
        <taxon>Mycoplasmopsis</taxon>
    </lineage>
</organism>
<keyword evidence="1" id="KW-0472">Membrane</keyword>
<evidence type="ECO:0000313" key="2">
    <source>
        <dbReference type="EMBL" id="MDI3349495.1"/>
    </source>
</evidence>
<name>A0AA43TZL2_MYCAR</name>
<sequence length="299" mass="34711">MDIKPLITSEGQNVKQIEEKTMVTNNMSDIEIKTKSISSKIRKTLDPEGIIPNGIYKVFRSEKNIKSFNLIIFSLTLIASLTLSLLFAFYPALFSNFLTEGVTKIPWGWYIAPVLFGVISLVLFIMDAIELNGIKKSVEYYREQLSEGITFTPPFVISLYEKLMRKQVRRTWLVVAILFYVGLFTLIFWALKDVEWKVLNFKKWIHDTFSNPDLVVYILCGIMLMVLFLFIIGTIHRKKRMVDIQMFFGNEVMNYTELSKERSAAHKFWAKVFFLSILILLVIPIIILLIVKKIVKRGK</sequence>
<gene>
    <name evidence="2" type="ORF">DCBHLPFO_00129</name>
</gene>
<proteinExistence type="predicted"/>
<feature type="transmembrane region" description="Helical" evidence="1">
    <location>
        <begin position="70"/>
        <end position="90"/>
    </location>
</feature>
<dbReference type="InterPro" id="IPR059214">
    <property type="entry name" value="MSC_0882-like"/>
</dbReference>
<dbReference type="EMBL" id="JAPFAR010000042">
    <property type="protein sequence ID" value="MDI3349495.1"/>
    <property type="molecule type" value="Genomic_DNA"/>
</dbReference>
<protein>
    <submittedName>
        <fullName evidence="2">Uncharacterized protein</fullName>
    </submittedName>
</protein>
<dbReference type="KEGG" id="marg:MARG145_0314"/>
<feature type="transmembrane region" description="Helical" evidence="1">
    <location>
        <begin position="214"/>
        <end position="235"/>
    </location>
</feature>
<reference evidence="2" key="1">
    <citation type="submission" date="2022-11" db="EMBL/GenBank/DDBJ databases">
        <title>Draft genome of Mycoplasma arginini isolated from fly.</title>
        <authorList>
            <person name="Severgnini M."/>
            <person name="Gioia G."/>
            <person name="Cremonesi P."/>
            <person name="Moroni P."/>
            <person name="Addis M.F."/>
            <person name="Castiglioni B."/>
        </authorList>
    </citation>
    <scope>NUCLEOTIDE SEQUENCE</scope>
    <source>
        <strain evidence="2">QMP CG1-1632</strain>
    </source>
</reference>
<feature type="transmembrane region" description="Helical" evidence="1">
    <location>
        <begin position="268"/>
        <end position="291"/>
    </location>
</feature>
<evidence type="ECO:0000256" key="1">
    <source>
        <dbReference type="SAM" id="Phobius"/>
    </source>
</evidence>
<dbReference type="Proteomes" id="UP001162175">
    <property type="component" value="Unassembled WGS sequence"/>
</dbReference>
<accession>A0AA43TZL2</accession>
<dbReference type="AlphaFoldDB" id="A0AA43TZL2"/>
<dbReference type="GeneID" id="80703392"/>
<keyword evidence="1" id="KW-1133">Transmembrane helix</keyword>
<dbReference type="RefSeq" id="WP_060823346.1">
    <property type="nucleotide sequence ID" value="NZ_AP014657.1"/>
</dbReference>
<feature type="transmembrane region" description="Helical" evidence="1">
    <location>
        <begin position="110"/>
        <end position="129"/>
    </location>
</feature>
<feature type="transmembrane region" description="Helical" evidence="1">
    <location>
        <begin position="172"/>
        <end position="191"/>
    </location>
</feature>
<dbReference type="NCBIfam" id="NF045846">
    <property type="entry name" value="MSC0882_dom"/>
    <property type="match status" value="1"/>
</dbReference>